<evidence type="ECO:0008006" key="6">
    <source>
        <dbReference type="Google" id="ProtNLM"/>
    </source>
</evidence>
<evidence type="ECO:0000313" key="5">
    <source>
        <dbReference type="Proteomes" id="UP001150569"/>
    </source>
</evidence>
<dbReference type="InterPro" id="IPR018269">
    <property type="entry name" value="Ribosomal_uS13_CS"/>
</dbReference>
<dbReference type="GO" id="GO:0015935">
    <property type="term" value="C:small ribosomal subunit"/>
    <property type="evidence" value="ECO:0007669"/>
    <property type="project" value="TreeGrafter"/>
</dbReference>
<dbReference type="PANTHER" id="PTHR10871">
    <property type="entry name" value="30S RIBOSOMAL PROTEIN S13/40S RIBOSOMAL PROTEIN S18"/>
    <property type="match status" value="1"/>
</dbReference>
<dbReference type="Pfam" id="PF15490">
    <property type="entry name" value="Ten1_2"/>
    <property type="match status" value="1"/>
</dbReference>
<dbReference type="InterPro" id="IPR012340">
    <property type="entry name" value="NA-bd_OB-fold"/>
</dbReference>
<dbReference type="PROSITE" id="PS00646">
    <property type="entry name" value="RIBOSOMAL_S13_1"/>
    <property type="match status" value="1"/>
</dbReference>
<keyword evidence="3" id="KW-0687">Ribonucleoprotein</keyword>
<dbReference type="AlphaFoldDB" id="A0A9W8AC35"/>
<dbReference type="Gene3D" id="4.10.910.10">
    <property type="entry name" value="30s ribosomal protein s13, domain 2"/>
    <property type="match status" value="1"/>
</dbReference>
<dbReference type="Gene3D" id="1.10.8.50">
    <property type="match status" value="1"/>
</dbReference>
<sequence length="231" mass="25914">MSNSHAAIALVRDIAQTPAEWFGRQARVVGVLNDYIVADDLAVVEDTDGLLVDTKLLGDFGYHLGSTLMLIGEVEKLEPPSTTWSAITTMLHLLGVNLPDQKILSVALTYFYGIGPKTAEGICHRMSIHRQCKLQDLNETQLNELSGILSKMTLEADLRRQVRENITRLRTMGTYRGRRHFLGLPVHGQNTRNNAKTARKLNSKTFRRGYHVFPQRPLASLASWFGMAKEQ</sequence>
<keyword evidence="5" id="KW-1185">Reference proteome</keyword>
<comment type="caution">
    <text evidence="4">The sequence shown here is derived from an EMBL/GenBank/DDBJ whole genome shotgun (WGS) entry which is preliminary data.</text>
</comment>
<protein>
    <recommendedName>
        <fullName evidence="6">Ribosomal protein S13</fullName>
    </recommendedName>
</protein>
<dbReference type="Pfam" id="PF00416">
    <property type="entry name" value="Ribosomal_S13"/>
    <property type="match status" value="1"/>
</dbReference>
<dbReference type="InterPro" id="IPR029146">
    <property type="entry name" value="Ten1_animal_plant"/>
</dbReference>
<dbReference type="GO" id="GO:0003723">
    <property type="term" value="F:RNA binding"/>
    <property type="evidence" value="ECO:0007669"/>
    <property type="project" value="InterPro"/>
</dbReference>
<dbReference type="Proteomes" id="UP001150569">
    <property type="component" value="Unassembled WGS sequence"/>
</dbReference>
<proteinExistence type="inferred from homology"/>
<accession>A0A9W8AC35</accession>
<dbReference type="SUPFAM" id="SSF46946">
    <property type="entry name" value="S13-like H2TH domain"/>
    <property type="match status" value="1"/>
</dbReference>
<dbReference type="GO" id="GO:0005739">
    <property type="term" value="C:mitochondrion"/>
    <property type="evidence" value="ECO:0007669"/>
    <property type="project" value="TreeGrafter"/>
</dbReference>
<dbReference type="PROSITE" id="PS50159">
    <property type="entry name" value="RIBOSOMAL_S13_2"/>
    <property type="match status" value="1"/>
</dbReference>
<evidence type="ECO:0000256" key="1">
    <source>
        <dbReference type="ARBA" id="ARBA00008080"/>
    </source>
</evidence>
<dbReference type="FunFam" id="1.10.8.50:FF:000001">
    <property type="entry name" value="30S ribosomal protein S13"/>
    <property type="match status" value="1"/>
</dbReference>
<dbReference type="Gene3D" id="2.40.50.140">
    <property type="entry name" value="Nucleic acid-binding proteins"/>
    <property type="match status" value="1"/>
</dbReference>
<dbReference type="OrthoDB" id="525520at2759"/>
<dbReference type="InterPro" id="IPR027437">
    <property type="entry name" value="Rbsml_uS13_C"/>
</dbReference>
<dbReference type="InterPro" id="IPR001892">
    <property type="entry name" value="Ribosomal_uS13"/>
</dbReference>
<reference evidence="4" key="1">
    <citation type="submission" date="2022-07" db="EMBL/GenBank/DDBJ databases">
        <title>Phylogenomic reconstructions and comparative analyses of Kickxellomycotina fungi.</title>
        <authorList>
            <person name="Reynolds N.K."/>
            <person name="Stajich J.E."/>
            <person name="Barry K."/>
            <person name="Grigoriev I.V."/>
            <person name="Crous P."/>
            <person name="Smith M.E."/>
        </authorList>
    </citation>
    <scope>NUCLEOTIDE SEQUENCE</scope>
    <source>
        <strain evidence="4">RSA 861</strain>
    </source>
</reference>
<dbReference type="GO" id="GO:0006412">
    <property type="term" value="P:translation"/>
    <property type="evidence" value="ECO:0007669"/>
    <property type="project" value="InterPro"/>
</dbReference>
<dbReference type="GO" id="GO:0003697">
    <property type="term" value="F:single-stranded DNA binding"/>
    <property type="evidence" value="ECO:0007669"/>
    <property type="project" value="InterPro"/>
</dbReference>
<name>A0A9W8AC35_9FUNG</name>
<evidence type="ECO:0000313" key="4">
    <source>
        <dbReference type="EMBL" id="KAJ1926375.1"/>
    </source>
</evidence>
<dbReference type="EMBL" id="JANBPT010000173">
    <property type="protein sequence ID" value="KAJ1926375.1"/>
    <property type="molecule type" value="Genomic_DNA"/>
</dbReference>
<dbReference type="InterPro" id="IPR010979">
    <property type="entry name" value="Ribosomal_uS13-like_H2TH"/>
</dbReference>
<comment type="similarity">
    <text evidence="1">Belongs to the universal ribosomal protein uS13 family.</text>
</comment>
<organism evidence="4 5">
    <name type="scientific">Tieghemiomyces parasiticus</name>
    <dbReference type="NCBI Taxonomy" id="78921"/>
    <lineage>
        <taxon>Eukaryota</taxon>
        <taxon>Fungi</taxon>
        <taxon>Fungi incertae sedis</taxon>
        <taxon>Zoopagomycota</taxon>
        <taxon>Kickxellomycotina</taxon>
        <taxon>Dimargaritomycetes</taxon>
        <taxon>Dimargaritales</taxon>
        <taxon>Dimargaritaceae</taxon>
        <taxon>Tieghemiomyces</taxon>
    </lineage>
</organism>
<gene>
    <name evidence="4" type="ORF">IWQ60_003861</name>
</gene>
<dbReference type="GO" id="GO:1990879">
    <property type="term" value="C:CST complex"/>
    <property type="evidence" value="ECO:0007669"/>
    <property type="project" value="InterPro"/>
</dbReference>
<dbReference type="HAMAP" id="MF_01315">
    <property type="entry name" value="Ribosomal_uS13"/>
    <property type="match status" value="1"/>
</dbReference>
<evidence type="ECO:0000256" key="2">
    <source>
        <dbReference type="ARBA" id="ARBA00022980"/>
    </source>
</evidence>
<dbReference type="PANTHER" id="PTHR10871:SF1">
    <property type="entry name" value="SMALL RIBOSOMAL SUBUNIT PROTEIN US13M"/>
    <property type="match status" value="1"/>
</dbReference>
<dbReference type="GO" id="GO:0003735">
    <property type="term" value="F:structural constituent of ribosome"/>
    <property type="evidence" value="ECO:0007669"/>
    <property type="project" value="InterPro"/>
</dbReference>
<evidence type="ECO:0000256" key="3">
    <source>
        <dbReference type="ARBA" id="ARBA00023274"/>
    </source>
</evidence>
<keyword evidence="2" id="KW-0689">Ribosomal protein</keyword>